<evidence type="ECO:0000313" key="2">
    <source>
        <dbReference type="Proteomes" id="UP001235939"/>
    </source>
</evidence>
<gene>
    <name evidence="1" type="ORF">LAZ67_1007718</name>
</gene>
<reference evidence="1 2" key="1">
    <citation type="submission" date="2022-01" db="EMBL/GenBank/DDBJ databases">
        <title>A chromosomal length assembly of Cordylochernes scorpioides.</title>
        <authorList>
            <person name="Zeh D."/>
            <person name="Zeh J."/>
        </authorList>
    </citation>
    <scope>NUCLEOTIDE SEQUENCE [LARGE SCALE GENOMIC DNA]</scope>
    <source>
        <strain evidence="1">IN4F17</strain>
        <tissue evidence="1">Whole Body</tissue>
    </source>
</reference>
<organism evidence="1 2">
    <name type="scientific">Cordylochernes scorpioides</name>
    <dbReference type="NCBI Taxonomy" id="51811"/>
    <lineage>
        <taxon>Eukaryota</taxon>
        <taxon>Metazoa</taxon>
        <taxon>Ecdysozoa</taxon>
        <taxon>Arthropoda</taxon>
        <taxon>Chelicerata</taxon>
        <taxon>Arachnida</taxon>
        <taxon>Pseudoscorpiones</taxon>
        <taxon>Cheliferoidea</taxon>
        <taxon>Chernetidae</taxon>
        <taxon>Cordylochernes</taxon>
    </lineage>
</organism>
<proteinExistence type="predicted"/>
<protein>
    <submittedName>
        <fullName evidence="1">Uncharacterized protein</fullName>
    </submittedName>
</protein>
<keyword evidence="2" id="KW-1185">Reference proteome</keyword>
<name>A0ABY6JZG0_9ARAC</name>
<accession>A0ABY6JZG0</accession>
<dbReference type="EMBL" id="CP092863">
    <property type="protein sequence ID" value="UYV62069.1"/>
    <property type="molecule type" value="Genomic_DNA"/>
</dbReference>
<evidence type="ECO:0000313" key="1">
    <source>
        <dbReference type="EMBL" id="UYV62069.1"/>
    </source>
</evidence>
<dbReference type="Proteomes" id="UP001235939">
    <property type="component" value="Chromosome 01"/>
</dbReference>
<sequence length="201" mass="22536">MKNTGRALGSSVIHYRKKGSIDGAPVLLAAQHPTTAYRFDACPALYQEAVPSRQIAMHCGNEPGVEFPSGLIGHFRHCLLAPVLAAERDFQWQGILRSGSKDVSQGWRRCGDGREQRLGAVRSRSLGSEEMLDPDLYARDLQERDHDQIALGRDAMMKLDKIIKYKGISFKTKKIIAEALVLPVATYECENWALRKEEREL</sequence>